<sequence>MKQELKQKYPIWCADQEFGKFDTVLGDDIDTLLGCSLLKAIKGYNINWFYDFHDMFGINLTNCKEPIGVDMALVKHKCWDNHLTMMSASDYFNPQSANINNIKKNHRGHYGNKYAGSTLLQIWSYYDIPLPQSDRGKAILLAVDVAFKGHYSKRFNYIHNHYLRELGFEELIDVLNRHTMDEMYKVIYAYNLHGKIRINGNGKLQTNINLAELQGFFDFDISLPTDEFQHVRAYKRKGEDIVGKKTYDMDKIFSFALTSQDHVSFTEKIIL</sequence>
<protein>
    <submittedName>
        <fullName evidence="2">Uncharacterized protein</fullName>
    </submittedName>
</protein>
<dbReference type="OrthoDB" id="2603165at2"/>
<accession>A0A3M8AU17</accession>
<name>A0A3M8AU17_9BACL</name>
<organism evidence="2 3">
    <name type="scientific">Brevibacillus agri</name>
    <dbReference type="NCBI Taxonomy" id="51101"/>
    <lineage>
        <taxon>Bacteria</taxon>
        <taxon>Bacillati</taxon>
        <taxon>Bacillota</taxon>
        <taxon>Bacilli</taxon>
        <taxon>Bacillales</taxon>
        <taxon>Paenibacillaceae</taxon>
        <taxon>Brevibacillus</taxon>
    </lineage>
</organism>
<evidence type="ECO:0000313" key="2">
    <source>
        <dbReference type="EMBL" id="RNB54125.1"/>
    </source>
</evidence>
<dbReference type="Proteomes" id="UP000276178">
    <property type="component" value="Unassembled WGS sequence"/>
</dbReference>
<proteinExistence type="predicted"/>
<evidence type="ECO:0000313" key="1">
    <source>
        <dbReference type="EMBL" id="GED25186.1"/>
    </source>
</evidence>
<dbReference type="EMBL" id="BJOD01000011">
    <property type="protein sequence ID" value="GED25186.1"/>
    <property type="molecule type" value="Genomic_DNA"/>
</dbReference>
<keyword evidence="4" id="KW-1185">Reference proteome</keyword>
<dbReference type="AlphaFoldDB" id="A0A3M8AU17"/>
<gene>
    <name evidence="1" type="ORF">BAG01nite_12880</name>
    <name evidence="2" type="ORF">EB820_14525</name>
</gene>
<dbReference type="GeneID" id="82810814"/>
<reference evidence="1 4" key="2">
    <citation type="submission" date="2019-06" db="EMBL/GenBank/DDBJ databases">
        <title>Whole genome shotgun sequence of Brevibacillus agri NBRC 15538.</title>
        <authorList>
            <person name="Hosoyama A."/>
            <person name="Uohara A."/>
            <person name="Ohji S."/>
            <person name="Ichikawa N."/>
        </authorList>
    </citation>
    <scope>NUCLEOTIDE SEQUENCE [LARGE SCALE GENOMIC DNA]</scope>
    <source>
        <strain evidence="1 4">NBRC 15538</strain>
    </source>
</reference>
<dbReference type="RefSeq" id="WP_122953037.1">
    <property type="nucleotide sequence ID" value="NZ_BJOD01000011.1"/>
</dbReference>
<dbReference type="EMBL" id="RHHN01000042">
    <property type="protein sequence ID" value="RNB54125.1"/>
    <property type="molecule type" value="Genomic_DNA"/>
</dbReference>
<evidence type="ECO:0000313" key="3">
    <source>
        <dbReference type="Proteomes" id="UP000276178"/>
    </source>
</evidence>
<dbReference type="Proteomes" id="UP000317180">
    <property type="component" value="Unassembled WGS sequence"/>
</dbReference>
<reference evidence="2 3" key="1">
    <citation type="submission" date="2018-10" db="EMBL/GenBank/DDBJ databases">
        <title>Phylogenomics of Brevibacillus.</title>
        <authorList>
            <person name="Dunlap C."/>
        </authorList>
    </citation>
    <scope>NUCLEOTIDE SEQUENCE [LARGE SCALE GENOMIC DNA]</scope>
    <source>
        <strain evidence="2 3">NRRL NRS 1219</strain>
    </source>
</reference>
<evidence type="ECO:0000313" key="4">
    <source>
        <dbReference type="Proteomes" id="UP000317180"/>
    </source>
</evidence>
<comment type="caution">
    <text evidence="2">The sequence shown here is derived from an EMBL/GenBank/DDBJ whole genome shotgun (WGS) entry which is preliminary data.</text>
</comment>